<dbReference type="STRING" id="592028.GCWU000321_01330"/>
<dbReference type="Proteomes" id="UP000004736">
    <property type="component" value="Unassembled WGS sequence"/>
</dbReference>
<dbReference type="RefSeq" id="WP_007070272.1">
    <property type="nucleotide sequence ID" value="NZ_GG698602.1"/>
</dbReference>
<evidence type="ECO:0000313" key="4">
    <source>
        <dbReference type="Proteomes" id="UP000004736"/>
    </source>
</evidence>
<evidence type="ECO:0008006" key="5">
    <source>
        <dbReference type="Google" id="ProtNLM"/>
    </source>
</evidence>
<keyword evidence="2" id="KW-1133">Transmembrane helix</keyword>
<dbReference type="AlphaFoldDB" id="C9LP53"/>
<dbReference type="Pfam" id="PF14584">
    <property type="entry name" value="DUF4446"/>
    <property type="match status" value="1"/>
</dbReference>
<dbReference type="eggNOG" id="COG1196">
    <property type="taxonomic scope" value="Bacteria"/>
</dbReference>
<dbReference type="InterPro" id="IPR027981">
    <property type="entry name" value="DUF4446"/>
</dbReference>
<keyword evidence="4" id="KW-1185">Reference proteome</keyword>
<organism evidence="3 4">
    <name type="scientific">Dialister invisus DSM 15470</name>
    <dbReference type="NCBI Taxonomy" id="592028"/>
    <lineage>
        <taxon>Bacteria</taxon>
        <taxon>Bacillati</taxon>
        <taxon>Bacillota</taxon>
        <taxon>Negativicutes</taxon>
        <taxon>Veillonellales</taxon>
        <taxon>Veillonellaceae</taxon>
        <taxon>Dialister</taxon>
    </lineage>
</organism>
<name>C9LP53_9FIRM</name>
<feature type="region of interest" description="Disordered" evidence="1">
    <location>
        <begin position="178"/>
        <end position="202"/>
    </location>
</feature>
<dbReference type="HOGENOM" id="CLU_101313_1_1_9"/>
<comment type="caution">
    <text evidence="3">The sequence shown here is derived from an EMBL/GenBank/DDBJ whole genome shotgun (WGS) entry which is preliminary data.</text>
</comment>
<proteinExistence type="predicted"/>
<keyword evidence="2" id="KW-0812">Transmembrane</keyword>
<accession>C9LP53</accession>
<keyword evidence="2" id="KW-0472">Membrane</keyword>
<evidence type="ECO:0000313" key="3">
    <source>
        <dbReference type="EMBL" id="EEW97339.1"/>
    </source>
</evidence>
<evidence type="ECO:0000256" key="1">
    <source>
        <dbReference type="SAM" id="MobiDB-lite"/>
    </source>
</evidence>
<sequence length="202" mass="22728">MDILEFNINYQLILSVIGTILAVLLVFLILQFFWLRAKVNRLYRKYKYFMMGEDGGSIEMKLSTEVRELRDMVESSQGMLHQQELLATMQLKSFQKIGLVRYDAFDETGDKLSFSLTLLDGKNNGVVLSSLAGHDASRIYAKAVTGGECREALSAEEAESIGIALNTLMPDVAKKAEDAVHADKEKNDENPSARRIDRTEKK</sequence>
<gene>
    <name evidence="3" type="ORF">GCWU000321_01330</name>
</gene>
<protein>
    <recommendedName>
        <fullName evidence="5">DUF4446 domain-containing protein</fullName>
    </recommendedName>
</protein>
<dbReference type="GeneID" id="78277935"/>
<reference evidence="3" key="1">
    <citation type="submission" date="2009-09" db="EMBL/GenBank/DDBJ databases">
        <authorList>
            <person name="Weinstock G."/>
            <person name="Sodergren E."/>
            <person name="Clifton S."/>
            <person name="Fulton L."/>
            <person name="Fulton B."/>
            <person name="Courtney L."/>
            <person name="Fronick C."/>
            <person name="Harrison M."/>
            <person name="Strong C."/>
            <person name="Farmer C."/>
            <person name="Delahaunty K."/>
            <person name="Markovic C."/>
            <person name="Hall O."/>
            <person name="Minx P."/>
            <person name="Tomlinson C."/>
            <person name="Mitreva M."/>
            <person name="Nelson J."/>
            <person name="Hou S."/>
            <person name="Wollam A."/>
            <person name="Pepin K.H."/>
            <person name="Johnson M."/>
            <person name="Bhonagiri V."/>
            <person name="Nash W.E."/>
            <person name="Warren W."/>
            <person name="Chinwalla A."/>
            <person name="Mardis E.R."/>
            <person name="Wilson R.K."/>
        </authorList>
    </citation>
    <scope>NUCLEOTIDE SEQUENCE [LARGE SCALE GENOMIC DNA]</scope>
    <source>
        <strain evidence="3">DSM 15470</strain>
    </source>
</reference>
<feature type="transmembrane region" description="Helical" evidence="2">
    <location>
        <begin position="12"/>
        <end position="35"/>
    </location>
</feature>
<dbReference type="OrthoDB" id="5244042at2"/>
<dbReference type="EMBL" id="ACIM02000001">
    <property type="protein sequence ID" value="EEW97339.1"/>
    <property type="molecule type" value="Genomic_DNA"/>
</dbReference>
<evidence type="ECO:0000256" key="2">
    <source>
        <dbReference type="SAM" id="Phobius"/>
    </source>
</evidence>